<dbReference type="Pfam" id="PF13487">
    <property type="entry name" value="HD_5"/>
    <property type="match status" value="1"/>
</dbReference>
<dbReference type="InterPro" id="IPR003607">
    <property type="entry name" value="HD/PDEase_dom"/>
</dbReference>
<feature type="domain" description="HD-GYP" evidence="1">
    <location>
        <begin position="171"/>
        <end position="371"/>
    </location>
</feature>
<dbReference type="Gene3D" id="1.10.3210.10">
    <property type="entry name" value="Hypothetical protein af1432"/>
    <property type="match status" value="1"/>
</dbReference>
<dbReference type="PROSITE" id="PS51832">
    <property type="entry name" value="HD_GYP"/>
    <property type="match status" value="1"/>
</dbReference>
<evidence type="ECO:0000313" key="2">
    <source>
        <dbReference type="EMBL" id="TWT59982.1"/>
    </source>
</evidence>
<dbReference type="PANTHER" id="PTHR43155:SF2">
    <property type="entry name" value="CYCLIC DI-GMP PHOSPHODIESTERASE PA4108"/>
    <property type="match status" value="1"/>
</dbReference>
<keyword evidence="2" id="KW-0378">Hydrolase</keyword>
<dbReference type="EC" id="3.1.4.52" evidence="2"/>
<name>A0A5C5XDI6_9PLAN</name>
<keyword evidence="3" id="KW-1185">Reference proteome</keyword>
<protein>
    <submittedName>
        <fullName evidence="2">Cyclic di-GMP phosphodiesterase response regulator RpfG</fullName>
        <ecNumber evidence="2">3.1.4.52</ecNumber>
    </submittedName>
</protein>
<comment type="caution">
    <text evidence="2">The sequence shown here is derived from an EMBL/GenBank/DDBJ whole genome shotgun (WGS) entry which is preliminary data.</text>
</comment>
<dbReference type="SUPFAM" id="SSF109604">
    <property type="entry name" value="HD-domain/PDEase-like"/>
    <property type="match status" value="1"/>
</dbReference>
<dbReference type="CDD" id="cd00077">
    <property type="entry name" value="HDc"/>
    <property type="match status" value="1"/>
</dbReference>
<sequence>MSSTQVAENITQDDGLVTVSVNDLIVGRKMNFPIYDPHGVLLLAENSEITQERKRAIIQHGVPEVRISQEDKKRVTMNSELANLKTNSFGLDADLTKRIDTIIDGGLMALKNDGPAVKNNVVFLGRKGYNQEKRQKLIEQHQSNGVALGEMIGEVMYGEKINGSIVSKMAAHYLKEMTTDTDNTLTSVIDQFQDDDIASRSMEVSLLAMAIGIEMDLDADNIRNLAIAGLVHDWGMMKVSLEIRTSKSKLNPIEMLEIKKHPIYSLEMLQHVSALSSVVPVVAYQVHERMNGTGYPRGRRGQSIHPLARILQVADAFVGMTSDRPYRPAMMRYSAMECLIRQARENFVDSNVVRALLKVQSLFPIGSFVQLSDGSIAQVIRRNQDHYTKPIVLRLQDASGDFVDREADENLIDLHAEEELQITHALPTPGSNEVTFSDEAYHSNLNTK</sequence>
<gene>
    <name evidence="2" type="primary">rpfG_2</name>
    <name evidence="2" type="ORF">Pan54_06930</name>
</gene>
<accession>A0A5C5XDI6</accession>
<evidence type="ECO:0000313" key="3">
    <source>
        <dbReference type="Proteomes" id="UP000316095"/>
    </source>
</evidence>
<dbReference type="InterPro" id="IPR037522">
    <property type="entry name" value="HD_GYP_dom"/>
</dbReference>
<dbReference type="SMART" id="SM00471">
    <property type="entry name" value="HDc"/>
    <property type="match status" value="1"/>
</dbReference>
<reference evidence="2 3" key="1">
    <citation type="submission" date="2019-02" db="EMBL/GenBank/DDBJ databases">
        <title>Deep-cultivation of Planctomycetes and their phenomic and genomic characterization uncovers novel biology.</title>
        <authorList>
            <person name="Wiegand S."/>
            <person name="Jogler M."/>
            <person name="Boedeker C."/>
            <person name="Pinto D."/>
            <person name="Vollmers J."/>
            <person name="Rivas-Marin E."/>
            <person name="Kohn T."/>
            <person name="Peeters S.H."/>
            <person name="Heuer A."/>
            <person name="Rast P."/>
            <person name="Oberbeckmann S."/>
            <person name="Bunk B."/>
            <person name="Jeske O."/>
            <person name="Meyerdierks A."/>
            <person name="Storesund J.E."/>
            <person name="Kallscheuer N."/>
            <person name="Luecker S."/>
            <person name="Lage O.M."/>
            <person name="Pohl T."/>
            <person name="Merkel B.J."/>
            <person name="Hornburger P."/>
            <person name="Mueller R.-W."/>
            <person name="Bruemmer F."/>
            <person name="Labrenz M."/>
            <person name="Spormann A.M."/>
            <person name="Op Den Camp H."/>
            <person name="Overmann J."/>
            <person name="Amann R."/>
            <person name="Jetten M.S.M."/>
            <person name="Mascher T."/>
            <person name="Medema M.H."/>
            <person name="Devos D.P."/>
            <person name="Kaster A.-K."/>
            <person name="Ovreas L."/>
            <person name="Rohde M."/>
            <person name="Galperin M.Y."/>
            <person name="Jogler C."/>
        </authorList>
    </citation>
    <scope>NUCLEOTIDE SEQUENCE [LARGE SCALE GENOMIC DNA]</scope>
    <source>
        <strain evidence="2 3">Pan54</strain>
    </source>
</reference>
<dbReference type="PANTHER" id="PTHR43155">
    <property type="entry name" value="CYCLIC DI-GMP PHOSPHODIESTERASE PA4108-RELATED"/>
    <property type="match status" value="1"/>
</dbReference>
<dbReference type="EMBL" id="SJPG01000001">
    <property type="protein sequence ID" value="TWT59982.1"/>
    <property type="molecule type" value="Genomic_DNA"/>
</dbReference>
<organism evidence="2 3">
    <name type="scientific">Rubinisphaera italica</name>
    <dbReference type="NCBI Taxonomy" id="2527969"/>
    <lineage>
        <taxon>Bacteria</taxon>
        <taxon>Pseudomonadati</taxon>
        <taxon>Planctomycetota</taxon>
        <taxon>Planctomycetia</taxon>
        <taxon>Planctomycetales</taxon>
        <taxon>Planctomycetaceae</taxon>
        <taxon>Rubinisphaera</taxon>
    </lineage>
</organism>
<evidence type="ECO:0000259" key="1">
    <source>
        <dbReference type="PROSITE" id="PS51832"/>
    </source>
</evidence>
<dbReference type="GO" id="GO:0071111">
    <property type="term" value="F:cyclic-guanylate-specific phosphodiesterase activity"/>
    <property type="evidence" value="ECO:0007669"/>
    <property type="project" value="UniProtKB-EC"/>
</dbReference>
<dbReference type="AlphaFoldDB" id="A0A5C5XDI6"/>
<dbReference type="Proteomes" id="UP000316095">
    <property type="component" value="Unassembled WGS sequence"/>
</dbReference>
<proteinExistence type="predicted"/>